<evidence type="ECO:0000313" key="2">
    <source>
        <dbReference type="EMBL" id="RVX13435.1"/>
    </source>
</evidence>
<dbReference type="Proteomes" id="UP000288805">
    <property type="component" value="Unassembled WGS sequence"/>
</dbReference>
<dbReference type="AlphaFoldDB" id="A0A438JWW9"/>
<evidence type="ECO:0000256" key="1">
    <source>
        <dbReference type="SAM" id="MobiDB-lite"/>
    </source>
</evidence>
<feature type="compositionally biased region" description="Basic and acidic residues" evidence="1">
    <location>
        <begin position="29"/>
        <end position="56"/>
    </location>
</feature>
<protein>
    <submittedName>
        <fullName evidence="2">Uncharacterized protein</fullName>
    </submittedName>
</protein>
<organism evidence="2 3">
    <name type="scientific">Vitis vinifera</name>
    <name type="common">Grape</name>
    <dbReference type="NCBI Taxonomy" id="29760"/>
    <lineage>
        <taxon>Eukaryota</taxon>
        <taxon>Viridiplantae</taxon>
        <taxon>Streptophyta</taxon>
        <taxon>Embryophyta</taxon>
        <taxon>Tracheophyta</taxon>
        <taxon>Spermatophyta</taxon>
        <taxon>Magnoliopsida</taxon>
        <taxon>eudicotyledons</taxon>
        <taxon>Gunneridae</taxon>
        <taxon>Pentapetalae</taxon>
        <taxon>rosids</taxon>
        <taxon>Vitales</taxon>
        <taxon>Vitaceae</taxon>
        <taxon>Viteae</taxon>
        <taxon>Vitis</taxon>
    </lineage>
</organism>
<sequence>MAKGRENLGKFDAKSNVVIFLDVETTKDNPIDIPERNIDPNMDEVRPLDDTPEETKNKHKPRIPKNHLISDIIGDDAWTIALQEELNQFTRNDE</sequence>
<name>A0A438JWW9_VITVI</name>
<gene>
    <name evidence="2" type="ORF">CK203_021084</name>
</gene>
<proteinExistence type="predicted"/>
<reference evidence="2 3" key="1">
    <citation type="journal article" date="2018" name="PLoS Genet.">
        <title>Population sequencing reveals clonal diversity and ancestral inbreeding in the grapevine cultivar Chardonnay.</title>
        <authorList>
            <person name="Roach M.J."/>
            <person name="Johnson D.L."/>
            <person name="Bohlmann J."/>
            <person name="van Vuuren H.J."/>
            <person name="Jones S.J."/>
            <person name="Pretorius I.S."/>
            <person name="Schmidt S.A."/>
            <person name="Borneman A.R."/>
        </authorList>
    </citation>
    <scope>NUCLEOTIDE SEQUENCE [LARGE SCALE GENOMIC DNA]</scope>
    <source>
        <strain evidence="3">cv. Chardonnay</strain>
        <tissue evidence="2">Leaf</tissue>
    </source>
</reference>
<dbReference type="EMBL" id="QGNW01000024">
    <property type="protein sequence ID" value="RVX13435.1"/>
    <property type="molecule type" value="Genomic_DNA"/>
</dbReference>
<evidence type="ECO:0000313" key="3">
    <source>
        <dbReference type="Proteomes" id="UP000288805"/>
    </source>
</evidence>
<feature type="region of interest" description="Disordered" evidence="1">
    <location>
        <begin position="29"/>
        <end position="63"/>
    </location>
</feature>
<accession>A0A438JWW9</accession>
<comment type="caution">
    <text evidence="2">The sequence shown here is derived from an EMBL/GenBank/DDBJ whole genome shotgun (WGS) entry which is preliminary data.</text>
</comment>